<dbReference type="InterPro" id="IPR002037">
    <property type="entry name" value="Glyco_hydro_8"/>
</dbReference>
<gene>
    <name evidence="9" type="ORF">EKE94_17895</name>
</gene>
<keyword evidence="6" id="KW-0326">Glycosidase</keyword>
<evidence type="ECO:0000256" key="8">
    <source>
        <dbReference type="SAM" id="MobiDB-lite"/>
    </source>
</evidence>
<protein>
    <recommendedName>
        <fullName evidence="3">cellulase</fullName>
        <ecNumber evidence="3">3.2.1.4</ecNumber>
    </recommendedName>
</protein>
<name>A0A438AD45_9RHOB</name>
<dbReference type="PRINTS" id="PR00735">
    <property type="entry name" value="GLHYDRLASE8"/>
</dbReference>
<evidence type="ECO:0000256" key="4">
    <source>
        <dbReference type="ARBA" id="ARBA00022801"/>
    </source>
</evidence>
<organism evidence="9 10">
    <name type="scientific">Mesobaculum littorinae</name>
    <dbReference type="NCBI Taxonomy" id="2486419"/>
    <lineage>
        <taxon>Bacteria</taxon>
        <taxon>Pseudomonadati</taxon>
        <taxon>Pseudomonadota</taxon>
        <taxon>Alphaproteobacteria</taxon>
        <taxon>Rhodobacterales</taxon>
        <taxon>Roseobacteraceae</taxon>
        <taxon>Mesobaculum</taxon>
    </lineage>
</organism>
<evidence type="ECO:0000256" key="6">
    <source>
        <dbReference type="ARBA" id="ARBA00023295"/>
    </source>
</evidence>
<dbReference type="EC" id="3.2.1.4" evidence="3"/>
<keyword evidence="7" id="KW-0119">Carbohydrate metabolism</keyword>
<reference evidence="9 10" key="1">
    <citation type="submission" date="2018-11" db="EMBL/GenBank/DDBJ databases">
        <title>Mesobaculum littorinae gen. nov., sp. nov., isolated from Littorina scabra that represents a novel genus of the order Rhodobacteraceae.</title>
        <authorList>
            <person name="Li F."/>
        </authorList>
    </citation>
    <scope>NUCLEOTIDE SEQUENCE [LARGE SCALE GENOMIC DNA]</scope>
    <source>
        <strain evidence="9 10">M0103</strain>
    </source>
</reference>
<evidence type="ECO:0000256" key="3">
    <source>
        <dbReference type="ARBA" id="ARBA00012601"/>
    </source>
</evidence>
<accession>A0A438AD45</accession>
<evidence type="ECO:0000256" key="5">
    <source>
        <dbReference type="ARBA" id="ARBA00023001"/>
    </source>
</evidence>
<dbReference type="InterPro" id="IPR012341">
    <property type="entry name" value="6hp_glycosidase-like_sf"/>
</dbReference>
<comment type="similarity">
    <text evidence="2">Belongs to the glycosyl hydrolase 8 (cellulase D) family.</text>
</comment>
<comment type="catalytic activity">
    <reaction evidence="1">
        <text>Endohydrolysis of (1-&gt;4)-beta-D-glucosidic linkages in cellulose, lichenin and cereal beta-D-glucans.</text>
        <dbReference type="EC" id="3.2.1.4"/>
    </reaction>
</comment>
<sequence>MTTRRRTLGLLATAAIATTGLIPALRQGRATPLDHGATPGARADDVEAAASPLPGWDAWKAAFLREDGRVVDGQQGAVSHSEGQGYGLLLAQAAGDRAAFDGIERWTRAHLARREDSLMGWRWHPDTGRLDLQTATDGDLFRAWALWRADRQSGWGNHEAEVAAIARDLAALCLIPDPRAASEPLLSPFARPEGDGDAILVNPSYYMSRALRELGTATGREALIRAADHGETLLADIAARDWLPDWLTVTDAGPVEATGYFPGLGYDALRIPLYLTWSGRGDHPAVALAQRLRSAVQTGLPAGHVPTVIGPAGTLQDSSDYAGYRRLWAVVSAASRATASGDGAPPVPLADAANPGQPILDTPSNLPAPYYPATLDLLARVAWREGGLSH</sequence>
<evidence type="ECO:0000256" key="2">
    <source>
        <dbReference type="ARBA" id="ARBA00009209"/>
    </source>
</evidence>
<evidence type="ECO:0000256" key="7">
    <source>
        <dbReference type="ARBA" id="ARBA00023326"/>
    </source>
</evidence>
<evidence type="ECO:0000313" key="9">
    <source>
        <dbReference type="EMBL" id="RVV96597.1"/>
    </source>
</evidence>
<dbReference type="Pfam" id="PF01270">
    <property type="entry name" value="Glyco_hydro_8"/>
    <property type="match status" value="1"/>
</dbReference>
<evidence type="ECO:0000256" key="1">
    <source>
        <dbReference type="ARBA" id="ARBA00000966"/>
    </source>
</evidence>
<keyword evidence="7" id="KW-0624">Polysaccharide degradation</keyword>
<dbReference type="InterPro" id="IPR008928">
    <property type="entry name" value="6-hairpin_glycosidase_sf"/>
</dbReference>
<evidence type="ECO:0000313" key="10">
    <source>
        <dbReference type="Proteomes" id="UP000285908"/>
    </source>
</evidence>
<keyword evidence="5" id="KW-0136">Cellulose degradation</keyword>
<feature type="region of interest" description="Disordered" evidence="8">
    <location>
        <begin position="340"/>
        <end position="361"/>
    </location>
</feature>
<comment type="caution">
    <text evidence="9">The sequence shown here is derived from an EMBL/GenBank/DDBJ whole genome shotgun (WGS) entry which is preliminary data.</text>
</comment>
<keyword evidence="10" id="KW-1185">Reference proteome</keyword>
<dbReference type="Gene3D" id="1.50.10.10">
    <property type="match status" value="1"/>
</dbReference>
<dbReference type="RefSeq" id="WP_127908007.1">
    <property type="nucleotide sequence ID" value="NZ_RQXX01000010.1"/>
</dbReference>
<dbReference type="EMBL" id="RQXX01000010">
    <property type="protein sequence ID" value="RVV96597.1"/>
    <property type="molecule type" value="Genomic_DNA"/>
</dbReference>
<dbReference type="SUPFAM" id="SSF48208">
    <property type="entry name" value="Six-hairpin glycosidases"/>
    <property type="match status" value="1"/>
</dbReference>
<dbReference type="AlphaFoldDB" id="A0A438AD45"/>
<dbReference type="Proteomes" id="UP000285908">
    <property type="component" value="Unassembled WGS sequence"/>
</dbReference>
<dbReference type="GO" id="GO:0008810">
    <property type="term" value="F:cellulase activity"/>
    <property type="evidence" value="ECO:0007669"/>
    <property type="project" value="UniProtKB-EC"/>
</dbReference>
<dbReference type="OrthoDB" id="9766708at2"/>
<keyword evidence="4 9" id="KW-0378">Hydrolase</keyword>
<dbReference type="GO" id="GO:0030245">
    <property type="term" value="P:cellulose catabolic process"/>
    <property type="evidence" value="ECO:0007669"/>
    <property type="project" value="UniProtKB-KW"/>
</dbReference>
<proteinExistence type="inferred from homology"/>